<gene>
    <name evidence="6" type="ORF">NBR_LOCUS18185</name>
</gene>
<keyword evidence="7" id="KW-1185">Reference proteome</keyword>
<keyword evidence="4" id="KW-0732">Signal</keyword>
<proteinExistence type="predicted"/>
<dbReference type="PANTHER" id="PTHR31524:SF2">
    <property type="entry name" value="PROTEIN CBG10426"/>
    <property type="match status" value="1"/>
</dbReference>
<evidence type="ECO:0000256" key="1">
    <source>
        <dbReference type="PROSITE-ProRule" id="PRU00047"/>
    </source>
</evidence>
<dbReference type="PANTHER" id="PTHR31524">
    <property type="match status" value="1"/>
</dbReference>
<dbReference type="Gene3D" id="4.10.60.10">
    <property type="entry name" value="Zinc finger, CCHC-type"/>
    <property type="match status" value="1"/>
</dbReference>
<evidence type="ECO:0000313" key="7">
    <source>
        <dbReference type="Proteomes" id="UP000271162"/>
    </source>
</evidence>
<evidence type="ECO:0000313" key="8">
    <source>
        <dbReference type="WBParaSite" id="NBR_0001818401-mRNA-1"/>
    </source>
</evidence>
<dbReference type="GO" id="GO:0005737">
    <property type="term" value="C:cytoplasm"/>
    <property type="evidence" value="ECO:0007669"/>
    <property type="project" value="UniProtKB-ARBA"/>
</dbReference>
<evidence type="ECO:0000256" key="4">
    <source>
        <dbReference type="SAM" id="SignalP"/>
    </source>
</evidence>
<dbReference type="Proteomes" id="UP000271162">
    <property type="component" value="Unassembled WGS sequence"/>
</dbReference>
<feature type="chain" id="PRO_5043125989" evidence="4">
    <location>
        <begin position="17"/>
        <end position="761"/>
    </location>
</feature>
<feature type="domain" description="CCHC-type" evidence="5">
    <location>
        <begin position="198"/>
        <end position="212"/>
    </location>
</feature>
<dbReference type="InterPro" id="IPR036875">
    <property type="entry name" value="Znf_CCHC_sf"/>
</dbReference>
<name>A0A0N4YM15_NIPBR</name>
<organism evidence="8">
    <name type="scientific">Nippostrongylus brasiliensis</name>
    <name type="common">Rat hookworm</name>
    <dbReference type="NCBI Taxonomy" id="27835"/>
    <lineage>
        <taxon>Eukaryota</taxon>
        <taxon>Metazoa</taxon>
        <taxon>Ecdysozoa</taxon>
        <taxon>Nematoda</taxon>
        <taxon>Chromadorea</taxon>
        <taxon>Rhabditida</taxon>
        <taxon>Rhabditina</taxon>
        <taxon>Rhabditomorpha</taxon>
        <taxon>Strongyloidea</taxon>
        <taxon>Heligmosomidae</taxon>
        <taxon>Nippostrongylus</taxon>
    </lineage>
</organism>
<accession>A0A0N4YM15</accession>
<dbReference type="SMART" id="SM00343">
    <property type="entry name" value="ZnF_C2HC"/>
    <property type="match status" value="1"/>
</dbReference>
<feature type="compositionally biased region" description="Polar residues" evidence="3">
    <location>
        <begin position="163"/>
        <end position="176"/>
    </location>
</feature>
<keyword evidence="1" id="KW-0479">Metal-binding</keyword>
<dbReference type="SUPFAM" id="SSF57756">
    <property type="entry name" value="Retrovirus zinc finger-like domains"/>
    <property type="match status" value="1"/>
</dbReference>
<dbReference type="EMBL" id="UYSL01023231">
    <property type="protein sequence ID" value="VDL81906.1"/>
    <property type="molecule type" value="Genomic_DNA"/>
</dbReference>
<keyword evidence="1" id="KW-0862">Zinc</keyword>
<reference evidence="8" key="1">
    <citation type="submission" date="2016-04" db="UniProtKB">
        <authorList>
            <consortium name="WormBaseParasite"/>
        </authorList>
    </citation>
    <scope>IDENTIFICATION</scope>
</reference>
<dbReference type="InterPro" id="IPR001878">
    <property type="entry name" value="Znf_CCHC"/>
</dbReference>
<protein>
    <submittedName>
        <fullName evidence="8">CCHC-type domain-containing protein</fullName>
    </submittedName>
</protein>
<dbReference type="STRING" id="27835.A0A0N4YM15"/>
<keyword evidence="2" id="KW-0175">Coiled coil</keyword>
<feature type="signal peptide" evidence="4">
    <location>
        <begin position="1"/>
        <end position="16"/>
    </location>
</feature>
<dbReference type="GO" id="GO:0008270">
    <property type="term" value="F:zinc ion binding"/>
    <property type="evidence" value="ECO:0007669"/>
    <property type="project" value="UniProtKB-KW"/>
</dbReference>
<dbReference type="AlphaFoldDB" id="A0A0N4YM15"/>
<dbReference type="GO" id="GO:0003676">
    <property type="term" value="F:nucleic acid binding"/>
    <property type="evidence" value="ECO:0007669"/>
    <property type="project" value="InterPro"/>
</dbReference>
<evidence type="ECO:0000259" key="5">
    <source>
        <dbReference type="PROSITE" id="PS50158"/>
    </source>
</evidence>
<evidence type="ECO:0000313" key="6">
    <source>
        <dbReference type="EMBL" id="VDL81906.1"/>
    </source>
</evidence>
<dbReference type="PROSITE" id="PS50158">
    <property type="entry name" value="ZF_CCHC"/>
    <property type="match status" value="1"/>
</dbReference>
<dbReference type="WBParaSite" id="NBR_0001818401-mRNA-1">
    <property type="protein sequence ID" value="NBR_0001818401-mRNA-1"/>
    <property type="gene ID" value="NBR_0001818401"/>
</dbReference>
<evidence type="ECO:0000256" key="3">
    <source>
        <dbReference type="SAM" id="MobiDB-lite"/>
    </source>
</evidence>
<sequence>MLVVSPILEAFFVVLSLFGTYDIEVSPTCSVISLPDSGLPSYIGLLALSCAASLLRSWHKMGPDEGPSGAGTQCPDPTATLHQLASALQELEDSATVHGRDAHRLRDTAVDAISDQAVNRAQTVEQSLAEASAEHLINPAGCPSAADVSAFTPPRTGKPFRANSGNSTAFQHQRSGNRPAPRGSLQATDSRGFPPADCYTCGGQGHFARQCPTPGPQVLTSDRQSDRAPAPSPVVDSASVSLLDTQEALDQANARVAALLKRNEELSRQAFGPTHSAVSSRASSLPINPVFFCMLSVLLCAPLVYSQPVWLCPTNPQDPFLQIPLPFNCSQLVPRVTSPPQNTSIHLYRPNTKTYNSPAVLCKIVDSSVTYSVNFFGARSEAHSESYRTVTIEHCRQMQQHARCEYGSLVRSGSVSKTSHTLDFTWPSAPFGCCTEYTLTVTNCFLISTMVHGRHGSSSPDSPVGDTRHCVYKDGSCVLRDGSVLLWSPDTEEACQFVFLSKLKGQQLDNVWLSSSGEFALSWSASSPTVVDCGHSLIISDQGYALSVIQRSPRAAPAAAAVGIVTSNQLAAQLLAVEDAAQTASMVEPTYVARRLVRRDDIAASYHGGGVIQLHRCVRIPPANYRLQPFNGEVISLSARGFCSISSIITARNAHFACYGHFRSTSLLSSRKRLYVGDLTYVLCCGTELDDVLDRAFTLQRVLINGGSDRLLRFHRRCGARAQRSRWRGDGSVGGVEIAQRKVQKYQDFHLIWQKLFDPLP</sequence>
<feature type="region of interest" description="Disordered" evidence="3">
    <location>
        <begin position="147"/>
        <end position="191"/>
    </location>
</feature>
<evidence type="ECO:0000256" key="2">
    <source>
        <dbReference type="SAM" id="Coils"/>
    </source>
</evidence>
<feature type="region of interest" description="Disordered" evidence="3">
    <location>
        <begin position="212"/>
        <end position="236"/>
    </location>
</feature>
<dbReference type="Pfam" id="PF00098">
    <property type="entry name" value="zf-CCHC"/>
    <property type="match status" value="1"/>
</dbReference>
<keyword evidence="1" id="KW-0863">Zinc-finger</keyword>
<reference evidence="6 7" key="2">
    <citation type="submission" date="2018-11" db="EMBL/GenBank/DDBJ databases">
        <authorList>
            <consortium name="Pathogen Informatics"/>
        </authorList>
    </citation>
    <scope>NUCLEOTIDE SEQUENCE [LARGE SCALE GENOMIC DNA]</scope>
</reference>
<feature type="coiled-coil region" evidence="2">
    <location>
        <begin position="242"/>
        <end position="269"/>
    </location>
</feature>
<dbReference type="GO" id="GO:0019899">
    <property type="term" value="F:enzyme binding"/>
    <property type="evidence" value="ECO:0007669"/>
    <property type="project" value="UniProtKB-ARBA"/>
</dbReference>